<sequence>MKNFWANGNSNPTSGSLFNKKSSISPAATPPGTTTPPPKAASSARMPGLSLSTPAPLDPTSVKVPFDHDYACGVFVGAFAIPTMTVTLDVVEVTDPTTKRVERTENWLRTNDMLAILTREYGKAQQKLAALPPGAAKDRDDATRRLTEVRDQVVCVLHSRRAYHRVKEAGIRVLIEI</sequence>
<dbReference type="KEGG" id="lrs:PX52LOC_01061"/>
<proteinExistence type="predicted"/>
<dbReference type="EMBL" id="CP042425">
    <property type="protein sequence ID" value="QEL14191.1"/>
    <property type="molecule type" value="Genomic_DNA"/>
</dbReference>
<dbReference type="AlphaFoldDB" id="A0A5C1A504"/>
<name>A0A5C1A504_9BACT</name>
<feature type="region of interest" description="Disordered" evidence="1">
    <location>
        <begin position="1"/>
        <end position="54"/>
    </location>
</feature>
<feature type="compositionally biased region" description="Polar residues" evidence="1">
    <location>
        <begin position="1"/>
        <end position="21"/>
    </location>
</feature>
<gene>
    <name evidence="2" type="ORF">PX52LOC_01061</name>
</gene>
<accession>A0A5C1A504</accession>
<feature type="compositionally biased region" description="Low complexity" evidence="1">
    <location>
        <begin position="22"/>
        <end position="32"/>
    </location>
</feature>
<evidence type="ECO:0000313" key="3">
    <source>
        <dbReference type="Proteomes" id="UP000324974"/>
    </source>
</evidence>
<organism evidence="2 3">
    <name type="scientific">Limnoglobus roseus</name>
    <dbReference type="NCBI Taxonomy" id="2598579"/>
    <lineage>
        <taxon>Bacteria</taxon>
        <taxon>Pseudomonadati</taxon>
        <taxon>Planctomycetota</taxon>
        <taxon>Planctomycetia</taxon>
        <taxon>Gemmatales</taxon>
        <taxon>Gemmataceae</taxon>
        <taxon>Limnoglobus</taxon>
    </lineage>
</organism>
<protein>
    <submittedName>
        <fullName evidence="2">Uncharacterized protein</fullName>
    </submittedName>
</protein>
<dbReference type="RefSeq" id="WP_149109102.1">
    <property type="nucleotide sequence ID" value="NZ_CP042425.1"/>
</dbReference>
<keyword evidence="3" id="KW-1185">Reference proteome</keyword>
<evidence type="ECO:0000256" key="1">
    <source>
        <dbReference type="SAM" id="MobiDB-lite"/>
    </source>
</evidence>
<reference evidence="3" key="1">
    <citation type="submission" date="2019-08" db="EMBL/GenBank/DDBJ databases">
        <title>Limnoglobus roseus gen. nov., sp. nov., a novel freshwater planctomycete with a giant genome from the family Gemmataceae.</title>
        <authorList>
            <person name="Kulichevskaya I.S."/>
            <person name="Naumoff D.G."/>
            <person name="Miroshnikov K."/>
            <person name="Ivanova A."/>
            <person name="Philippov D.A."/>
            <person name="Hakobyan A."/>
            <person name="Rijpstra I.C."/>
            <person name="Sinninghe Damste J.S."/>
            <person name="Liesack W."/>
            <person name="Dedysh S.N."/>
        </authorList>
    </citation>
    <scope>NUCLEOTIDE SEQUENCE [LARGE SCALE GENOMIC DNA]</scope>
    <source>
        <strain evidence="3">PX52</strain>
    </source>
</reference>
<dbReference type="Proteomes" id="UP000324974">
    <property type="component" value="Chromosome"/>
</dbReference>
<evidence type="ECO:0000313" key="2">
    <source>
        <dbReference type="EMBL" id="QEL14191.1"/>
    </source>
</evidence>